<feature type="region of interest" description="Disordered" evidence="1">
    <location>
        <begin position="24"/>
        <end position="43"/>
    </location>
</feature>
<evidence type="ECO:0000256" key="1">
    <source>
        <dbReference type="SAM" id="MobiDB-lite"/>
    </source>
</evidence>
<comment type="caution">
    <text evidence="2">The sequence shown here is derived from an EMBL/GenBank/DDBJ whole genome shotgun (WGS) entry which is preliminary data.</text>
</comment>
<gene>
    <name evidence="2" type="ORF">VNO78_11379</name>
</gene>
<evidence type="ECO:0000313" key="2">
    <source>
        <dbReference type="EMBL" id="KAK7400179.1"/>
    </source>
</evidence>
<evidence type="ECO:0000313" key="3">
    <source>
        <dbReference type="Proteomes" id="UP001386955"/>
    </source>
</evidence>
<accession>A0AAN9XNK2</accession>
<organism evidence="2 3">
    <name type="scientific">Psophocarpus tetragonolobus</name>
    <name type="common">Winged bean</name>
    <name type="synonym">Dolichos tetragonolobus</name>
    <dbReference type="NCBI Taxonomy" id="3891"/>
    <lineage>
        <taxon>Eukaryota</taxon>
        <taxon>Viridiplantae</taxon>
        <taxon>Streptophyta</taxon>
        <taxon>Embryophyta</taxon>
        <taxon>Tracheophyta</taxon>
        <taxon>Spermatophyta</taxon>
        <taxon>Magnoliopsida</taxon>
        <taxon>eudicotyledons</taxon>
        <taxon>Gunneridae</taxon>
        <taxon>Pentapetalae</taxon>
        <taxon>rosids</taxon>
        <taxon>fabids</taxon>
        <taxon>Fabales</taxon>
        <taxon>Fabaceae</taxon>
        <taxon>Papilionoideae</taxon>
        <taxon>50 kb inversion clade</taxon>
        <taxon>NPAAA clade</taxon>
        <taxon>indigoferoid/millettioid clade</taxon>
        <taxon>Phaseoleae</taxon>
        <taxon>Psophocarpus</taxon>
    </lineage>
</organism>
<name>A0AAN9XNK2_PSOTE</name>
<dbReference type="EMBL" id="JAYMYS010000003">
    <property type="protein sequence ID" value="KAK7400179.1"/>
    <property type="molecule type" value="Genomic_DNA"/>
</dbReference>
<proteinExistence type="predicted"/>
<protein>
    <submittedName>
        <fullName evidence="2">Uncharacterized protein</fullName>
    </submittedName>
</protein>
<sequence length="102" mass="11075">MQSLFLSPCNRRYHHVILSLERMSSTPPVPRSPTPSSLSRPRPPWAPYRWSIAPLREVSVGFGDEGIVQVVKDDIVGNIDVLGGQGGKEDAAAKAKVIGIGR</sequence>
<dbReference type="Proteomes" id="UP001386955">
    <property type="component" value="Unassembled WGS sequence"/>
</dbReference>
<keyword evidence="3" id="KW-1185">Reference proteome</keyword>
<reference evidence="2 3" key="1">
    <citation type="submission" date="2024-01" db="EMBL/GenBank/DDBJ databases">
        <title>The genomes of 5 underutilized Papilionoideae crops provide insights into root nodulation and disease resistanc.</title>
        <authorList>
            <person name="Jiang F."/>
        </authorList>
    </citation>
    <scope>NUCLEOTIDE SEQUENCE [LARGE SCALE GENOMIC DNA]</scope>
    <source>
        <strain evidence="2">DUOXIRENSHENG_FW03</strain>
        <tissue evidence="2">Leaves</tissue>
    </source>
</reference>
<dbReference type="AlphaFoldDB" id="A0AAN9XNK2"/>